<dbReference type="SUPFAM" id="SSF55120">
    <property type="entry name" value="Pseudouridine synthase"/>
    <property type="match status" value="1"/>
</dbReference>
<dbReference type="OrthoDB" id="10348at2157"/>
<evidence type="ECO:0000256" key="1">
    <source>
        <dbReference type="ARBA" id="ARBA00000385"/>
    </source>
</evidence>
<evidence type="ECO:0000259" key="10">
    <source>
        <dbReference type="Pfam" id="PF22023"/>
    </source>
</evidence>
<feature type="active site" description="Nucleophile" evidence="8">
    <location>
        <position position="188"/>
    </location>
</feature>
<dbReference type="FunFam" id="3.30.70.2510:FF:000001">
    <property type="entry name" value="tRNA pseudouridine synthase Pus10"/>
    <property type="match status" value="1"/>
</dbReference>
<dbReference type="AlphaFoldDB" id="D2RHJ8"/>
<dbReference type="NCBIfam" id="TIGR01213">
    <property type="entry name" value="pseudo_Pus10arc"/>
    <property type="match status" value="1"/>
</dbReference>
<evidence type="ECO:0000256" key="4">
    <source>
        <dbReference type="ARBA" id="ARBA00022884"/>
    </source>
</evidence>
<dbReference type="Gene3D" id="3.30.70.2510">
    <property type="match status" value="1"/>
</dbReference>
<evidence type="ECO:0000259" key="9">
    <source>
        <dbReference type="Pfam" id="PF21238"/>
    </source>
</evidence>
<evidence type="ECO:0000256" key="5">
    <source>
        <dbReference type="ARBA" id="ARBA00023235"/>
    </source>
</evidence>
<evidence type="ECO:0000256" key="3">
    <source>
        <dbReference type="ARBA" id="ARBA00022694"/>
    </source>
</evidence>
<feature type="domain" description="Pus10 THUMP" evidence="10">
    <location>
        <begin position="36"/>
        <end position="108"/>
    </location>
</feature>
<accession>D2RHJ8</accession>
<feature type="binding site" evidence="8">
    <location>
        <position position="326"/>
    </location>
    <ligand>
        <name>substrate</name>
    </ligand>
</feature>
<dbReference type="GO" id="GO:0160148">
    <property type="term" value="F:tRNA pseudouridine(55) synthase activity"/>
    <property type="evidence" value="ECO:0007669"/>
    <property type="project" value="UniProtKB-EC"/>
</dbReference>
<sequence>MIEVCEKCYNALKIGKIVEANECMICSGLLYRLDSIADEILKRLKDYEFDTFLIGSRSYGSLKALEDYLNLDDKKRLKHRFNRELSKVLARKSGKSYSTDPDVTIIYDLENPSFEVQVAPLYIYGRYKKRVRGLSQTRWICRFCNGKGCEVCNWTGKRYLSVEELITEPIREFVGGKHAILHGAGREDVDARMLGNGRPFIVEIQDPKRRKIDLKELEKIVNEFCRGKVVVSDLKFAKAKDVEFIKSAGFVKVYRAKVVFEKEVSREELEKAVEKLKEQPIHQRTPLRVLHRRADLVRVRRVYDAEIILHRGKVAVIKIVAESGLYIKELVSGDQGRTKPSLSELLGVNCWVEKLDVIEVRGGL</sequence>
<dbReference type="HAMAP" id="MF_01893">
    <property type="entry name" value="Pus10_arch"/>
    <property type="match status" value="1"/>
</dbReference>
<dbReference type="KEGG" id="apo:Arcpr_0709"/>
<dbReference type="PANTHER" id="PTHR21568">
    <property type="entry name" value="TRNA PSEUDOURIDINE SYNTHASE PUS10"/>
    <property type="match status" value="1"/>
</dbReference>
<dbReference type="Gene3D" id="3.30.70.3190">
    <property type="match status" value="1"/>
</dbReference>
<dbReference type="EMBL" id="CP001857">
    <property type="protein sequence ID" value="ADB57773.1"/>
    <property type="molecule type" value="Genomic_DNA"/>
</dbReference>
<dbReference type="GO" id="GO:0031119">
    <property type="term" value="P:tRNA pseudouridine synthesis"/>
    <property type="evidence" value="ECO:0007669"/>
    <property type="project" value="UniProtKB-UniRule"/>
</dbReference>
<dbReference type="PaxDb" id="572546-Arcpr_0709"/>
<reference evidence="11 12" key="1">
    <citation type="journal article" date="2010" name="Stand. Genomic Sci.">
        <title>Complete genome sequence of Archaeoglobus profundus type strain (AV18).</title>
        <authorList>
            <person name="von Jan M."/>
            <person name="Lapidus A."/>
            <person name="Del Rio T.G."/>
            <person name="Copeland A."/>
            <person name="Tice H."/>
            <person name="Cheng J.F."/>
            <person name="Lucas S."/>
            <person name="Chen F."/>
            <person name="Nolan M."/>
            <person name="Goodwin L."/>
            <person name="Han C."/>
            <person name="Pitluck S."/>
            <person name="Liolios K."/>
            <person name="Ivanova N."/>
            <person name="Mavromatis K."/>
            <person name="Ovchinnikova G."/>
            <person name="Chertkov O."/>
            <person name="Pati A."/>
            <person name="Chen A."/>
            <person name="Palaniappan K."/>
            <person name="Land M."/>
            <person name="Hauser L."/>
            <person name="Chang Y.J."/>
            <person name="Jeffries C.D."/>
            <person name="Saunders E."/>
            <person name="Brettin T."/>
            <person name="Detter J.C."/>
            <person name="Chain P."/>
            <person name="Eichinger K."/>
            <person name="Huber H."/>
            <person name="Spring S."/>
            <person name="Rohde M."/>
            <person name="Goker M."/>
            <person name="Wirth R."/>
            <person name="Woyke T."/>
            <person name="Bristow J."/>
            <person name="Eisen J.A."/>
            <person name="Markowitz V."/>
            <person name="Hugenholtz P."/>
            <person name="Kyrpides N.C."/>
            <person name="Klenk H.P."/>
        </authorList>
    </citation>
    <scope>NUCLEOTIDE SEQUENCE [LARGE SCALE GENOMIC DNA]</scope>
    <source>
        <strain evidence="12">DSM 5631 / JCM 9629 / NBRC 100127 / Av18</strain>
    </source>
</reference>
<dbReference type="RefSeq" id="WP_012940109.1">
    <property type="nucleotide sequence ID" value="NC_013741.1"/>
</dbReference>
<dbReference type="EC" id="5.4.99.25" evidence="8"/>
<dbReference type="InterPro" id="IPR055174">
    <property type="entry name" value="Pus10_THUMP_arc"/>
</dbReference>
<evidence type="ECO:0000256" key="7">
    <source>
        <dbReference type="ARBA" id="ARBA00058132"/>
    </source>
</evidence>
<dbReference type="STRING" id="572546.Arcpr_0709"/>
<comment type="function">
    <text evidence="7 8">Responsible for synthesis of pseudouridine from uracil-54 and uracil-55 in the psi GC loop of transfer RNAs.</text>
</comment>
<dbReference type="GeneID" id="8739369"/>
<evidence type="ECO:0000256" key="6">
    <source>
        <dbReference type="ARBA" id="ARBA00050950"/>
    </source>
</evidence>
<evidence type="ECO:0000313" key="11">
    <source>
        <dbReference type="EMBL" id="ADB57773.1"/>
    </source>
</evidence>
<protein>
    <recommendedName>
        <fullName evidence="8">tRNA pseudouridine synthase Pus10</fullName>
        <ecNumber evidence="8">5.4.99.25</ecNumber>
    </recommendedName>
    <alternativeName>
        <fullName evidence="8">tRNA pseudouridine 54/55 synthase</fullName>
        <shortName evidence="8">Psi54/55 synthase</shortName>
    </alternativeName>
</protein>
<dbReference type="Proteomes" id="UP000001901">
    <property type="component" value="Chromosome"/>
</dbReference>
<comment type="catalytic activity">
    <reaction evidence="6 8">
        <text>uridine(54) in tRNA = pseudouridine(54) in tRNA</text>
        <dbReference type="Rhea" id="RHEA:57876"/>
        <dbReference type="Rhea" id="RHEA-COMP:10193"/>
        <dbReference type="Rhea" id="RHEA-COMP:14141"/>
        <dbReference type="ChEBI" id="CHEBI:65314"/>
        <dbReference type="ChEBI" id="CHEBI:65315"/>
    </reaction>
</comment>
<keyword evidence="5 8" id="KW-0413">Isomerase</keyword>
<dbReference type="Pfam" id="PF21238">
    <property type="entry name" value="Pus10_C"/>
    <property type="match status" value="1"/>
</dbReference>
<dbReference type="HOGENOM" id="CLU_028780_2_0_2"/>
<feature type="binding site" evidence="8">
    <location>
        <position position="254"/>
    </location>
    <ligand>
        <name>substrate</name>
    </ligand>
</feature>
<dbReference type="FunFam" id="3.30.70.3190:FF:000001">
    <property type="entry name" value="tRNA pseudouridine synthase Pus10"/>
    <property type="match status" value="1"/>
</dbReference>
<keyword evidence="3 8" id="KW-0819">tRNA processing</keyword>
<comment type="catalytic activity">
    <reaction evidence="1 8">
        <text>uridine(55) in tRNA = pseudouridine(55) in tRNA</text>
        <dbReference type="Rhea" id="RHEA:42532"/>
        <dbReference type="Rhea" id="RHEA-COMP:10101"/>
        <dbReference type="Rhea" id="RHEA-COMP:10102"/>
        <dbReference type="ChEBI" id="CHEBI:65314"/>
        <dbReference type="ChEBI" id="CHEBI:65315"/>
        <dbReference type="EC" id="5.4.99.25"/>
    </reaction>
</comment>
<organism evidence="11 12">
    <name type="scientific">Archaeoglobus profundus (strain DSM 5631 / JCM 9629 / NBRC 100127 / Av18)</name>
    <dbReference type="NCBI Taxonomy" id="572546"/>
    <lineage>
        <taxon>Archaea</taxon>
        <taxon>Methanobacteriati</taxon>
        <taxon>Methanobacteriota</taxon>
        <taxon>Archaeoglobi</taxon>
        <taxon>Archaeoglobales</taxon>
        <taxon>Archaeoglobaceae</taxon>
        <taxon>Archaeoglobus</taxon>
    </lineage>
</organism>
<evidence type="ECO:0000256" key="2">
    <source>
        <dbReference type="ARBA" id="ARBA00009652"/>
    </source>
</evidence>
<dbReference type="InterPro" id="IPR020103">
    <property type="entry name" value="PsdUridine_synth_cat_dom_sf"/>
</dbReference>
<dbReference type="InterPro" id="IPR048741">
    <property type="entry name" value="Pus10-like_C"/>
</dbReference>
<dbReference type="Pfam" id="PF22023">
    <property type="entry name" value="Pus10_THUMP_arc"/>
    <property type="match status" value="1"/>
</dbReference>
<dbReference type="PANTHER" id="PTHR21568:SF0">
    <property type="entry name" value="TRNA PSEUDOURIDINE SYNTHASE PUS10"/>
    <property type="match status" value="1"/>
</dbReference>
<keyword evidence="12" id="KW-1185">Reference proteome</keyword>
<gene>
    <name evidence="8" type="primary">pus10</name>
    <name evidence="11" type="ordered locus">Arcpr_0709</name>
</gene>
<comment type="similarity">
    <text evidence="2 8">Belongs to the pseudouridine synthase Pus10 family.</text>
</comment>
<evidence type="ECO:0000313" key="12">
    <source>
        <dbReference type="Proteomes" id="UP000001901"/>
    </source>
</evidence>
<evidence type="ECO:0000256" key="8">
    <source>
        <dbReference type="HAMAP-Rule" id="MF_01893"/>
    </source>
</evidence>
<dbReference type="eggNOG" id="arCOG01015">
    <property type="taxonomic scope" value="Archaea"/>
</dbReference>
<dbReference type="InterPro" id="IPR039894">
    <property type="entry name" value="Pus10-like"/>
</dbReference>
<name>D2RHJ8_ARCPA</name>
<proteinExistence type="inferred from homology"/>
<dbReference type="GO" id="GO:0000049">
    <property type="term" value="F:tRNA binding"/>
    <property type="evidence" value="ECO:0007669"/>
    <property type="project" value="InterPro"/>
</dbReference>
<keyword evidence="4 8" id="KW-0694">RNA-binding</keyword>
<dbReference type="InterPro" id="IPR005912">
    <property type="entry name" value="Pus10"/>
</dbReference>
<feature type="domain" description="Pus10-like C-terminal" evidence="9">
    <location>
        <begin position="122"/>
        <end position="360"/>
    </location>
</feature>